<dbReference type="Proteomes" id="UP001497680">
    <property type="component" value="Unassembled WGS sequence"/>
</dbReference>
<gene>
    <name evidence="1" type="ORF">F4821DRAFT_230890</name>
</gene>
<keyword evidence="2" id="KW-1185">Reference proteome</keyword>
<evidence type="ECO:0000313" key="2">
    <source>
        <dbReference type="Proteomes" id="UP001497680"/>
    </source>
</evidence>
<proteinExistence type="predicted"/>
<dbReference type="EMBL" id="MU394294">
    <property type="protein sequence ID" value="KAI6089768.1"/>
    <property type="molecule type" value="Genomic_DNA"/>
</dbReference>
<name>A0ACC0DB24_9PEZI</name>
<keyword evidence="1" id="KW-0640">Prion</keyword>
<reference evidence="1 2" key="1">
    <citation type="journal article" date="2022" name="New Phytol.">
        <title>Ecological generalism drives hyperdiversity of secondary metabolite gene clusters in xylarialean endophytes.</title>
        <authorList>
            <person name="Franco M.E.E."/>
            <person name="Wisecaver J.H."/>
            <person name="Arnold A.E."/>
            <person name="Ju Y.M."/>
            <person name="Slot J.C."/>
            <person name="Ahrendt S."/>
            <person name="Moore L.P."/>
            <person name="Eastman K.E."/>
            <person name="Scott K."/>
            <person name="Konkel Z."/>
            <person name="Mondo S.J."/>
            <person name="Kuo A."/>
            <person name="Hayes R.D."/>
            <person name="Haridas S."/>
            <person name="Andreopoulos B."/>
            <person name="Riley R."/>
            <person name="LaButti K."/>
            <person name="Pangilinan J."/>
            <person name="Lipzen A."/>
            <person name="Amirebrahimi M."/>
            <person name="Yan J."/>
            <person name="Adam C."/>
            <person name="Keymanesh K."/>
            <person name="Ng V."/>
            <person name="Louie K."/>
            <person name="Northen T."/>
            <person name="Drula E."/>
            <person name="Henrissat B."/>
            <person name="Hsieh H.M."/>
            <person name="Youens-Clark K."/>
            <person name="Lutzoni F."/>
            <person name="Miadlikowska J."/>
            <person name="Eastwood D.C."/>
            <person name="Hamelin R.C."/>
            <person name="Grigoriev I.V."/>
            <person name="U'Ren J.M."/>
        </authorList>
    </citation>
    <scope>NUCLEOTIDE SEQUENCE [LARGE SCALE GENOMIC DNA]</scope>
    <source>
        <strain evidence="1 2">ER1909</strain>
    </source>
</reference>
<sequence>MELSSAVCNLWCCATDCFKLIQLAREFESQFTTYQMKLDIVQLRLSRWGEAIGVTGFHGETQKAHHQDDPTVGSKVNRDLLRGAEEILERMQAQVKTAQDEAQAMKPSLPPSSDKVLDPELNISSTDLKNIRKRFHDCVCKRKGQLKTAKNSLKWAFYKRHNFESFIATISKLVAELEDLLPQDDKEGKLRKLSQQECEGFDQADFSKDNLAKLILIAEGCDPWLKATIKEILQRLYPSGTSVNQYDNHHNSMVTAYHYGAVNGAINGANHQFIQKWGEK</sequence>
<accession>A0ACC0DB24</accession>
<organism evidence="1 2">
    <name type="scientific">Hypoxylon rubiginosum</name>
    <dbReference type="NCBI Taxonomy" id="110542"/>
    <lineage>
        <taxon>Eukaryota</taxon>
        <taxon>Fungi</taxon>
        <taxon>Dikarya</taxon>
        <taxon>Ascomycota</taxon>
        <taxon>Pezizomycotina</taxon>
        <taxon>Sordariomycetes</taxon>
        <taxon>Xylariomycetidae</taxon>
        <taxon>Xylariales</taxon>
        <taxon>Hypoxylaceae</taxon>
        <taxon>Hypoxylon</taxon>
    </lineage>
</organism>
<protein>
    <submittedName>
        <fullName evidence="1">Prion-inhibition and propagation-domain-containing protein</fullName>
    </submittedName>
</protein>
<comment type="caution">
    <text evidence="1">The sequence shown here is derived from an EMBL/GenBank/DDBJ whole genome shotgun (WGS) entry which is preliminary data.</text>
</comment>
<keyword evidence="1" id="KW-0034">Amyloid</keyword>
<evidence type="ECO:0000313" key="1">
    <source>
        <dbReference type="EMBL" id="KAI6089768.1"/>
    </source>
</evidence>